<evidence type="ECO:0000313" key="3">
    <source>
        <dbReference type="Proteomes" id="UP000736672"/>
    </source>
</evidence>
<name>A0A9P9K0D4_FUSSL</name>
<protein>
    <submittedName>
        <fullName evidence="2">Heterokaryon incompatibility protein-domain-containing protein</fullName>
    </submittedName>
</protein>
<dbReference type="InterPro" id="IPR010730">
    <property type="entry name" value="HET"/>
</dbReference>
<sequence length="621" mass="70292">MHKRSDSSSLCKRCRKINLNHLPRRSHLTKVGEKVPRWQASIDRANLDSCPLCQLIMKAFHLSREEMIQNKEVLRSFSSRRIIGQGWASVDATLLSLSQPYYCGLPYIVYQPQGREIVRLLGPRIDFNIIKYWLRYCKGQHAELNSISSLKLIDCETNTIVPANGMPYVALSYLWGGGANNVASFVTSLPSDMPKTIKDAMTATRVLGFRYLWVDRYCINQTCQEEVAEQVHKMDLIYNHAELTIIAAAGQNANHGLPGVSPRQVSQPSARIGRHFLVSSMGDPRLVIEQSAWNRRGWTYQEGLLSRRRVVFTPDQVYFECCGMYCFEALNFPLPALHVQDSSRFKASFCDGVNLGMFPRQLGRTDAKSLSDPSDILNGSPHKIRHCKGVPFLPRPPKPSGIEQKRAQEVYDAYKWSPTVGFCAGLCWIVTKTLKRRNGFPSWSWTGWNGEIDSAFTESKWRQLKSTLDIQFKVQLECGEECGLDEYFHKCINHDVPISDTLLVSGWVTPVQLTGSLLSSSYSQLHGFTETTADAVSLTKNGKPLDWDFTVTDEDLDVQTLGACLAIELAREATLFQNRFLMVVTETERGSYRRIGFAKRTGAGQFRVPEFAKTRMDLRLE</sequence>
<dbReference type="PANTHER" id="PTHR33112:SF1">
    <property type="entry name" value="HETEROKARYON INCOMPATIBILITY DOMAIN-CONTAINING PROTEIN"/>
    <property type="match status" value="1"/>
</dbReference>
<keyword evidence="3" id="KW-1185">Reference proteome</keyword>
<reference evidence="2" key="1">
    <citation type="journal article" date="2021" name="Nat. Commun.">
        <title>Genetic determinants of endophytism in the Arabidopsis root mycobiome.</title>
        <authorList>
            <person name="Mesny F."/>
            <person name="Miyauchi S."/>
            <person name="Thiergart T."/>
            <person name="Pickel B."/>
            <person name="Atanasova L."/>
            <person name="Karlsson M."/>
            <person name="Huettel B."/>
            <person name="Barry K.W."/>
            <person name="Haridas S."/>
            <person name="Chen C."/>
            <person name="Bauer D."/>
            <person name="Andreopoulos W."/>
            <person name="Pangilinan J."/>
            <person name="LaButti K."/>
            <person name="Riley R."/>
            <person name="Lipzen A."/>
            <person name="Clum A."/>
            <person name="Drula E."/>
            <person name="Henrissat B."/>
            <person name="Kohler A."/>
            <person name="Grigoriev I.V."/>
            <person name="Martin F.M."/>
            <person name="Hacquard S."/>
        </authorList>
    </citation>
    <scope>NUCLEOTIDE SEQUENCE</scope>
    <source>
        <strain evidence="2">FSSC 5 MPI-SDFR-AT-0091</strain>
    </source>
</reference>
<evidence type="ECO:0000313" key="2">
    <source>
        <dbReference type="EMBL" id="KAH7239681.1"/>
    </source>
</evidence>
<accession>A0A9P9K0D4</accession>
<dbReference type="EMBL" id="JAGTJS010000021">
    <property type="protein sequence ID" value="KAH7239681.1"/>
    <property type="molecule type" value="Genomic_DNA"/>
</dbReference>
<comment type="caution">
    <text evidence="2">The sequence shown here is derived from an EMBL/GenBank/DDBJ whole genome shotgun (WGS) entry which is preliminary data.</text>
</comment>
<dbReference type="AlphaFoldDB" id="A0A9P9K0D4"/>
<dbReference type="Proteomes" id="UP000736672">
    <property type="component" value="Unassembled WGS sequence"/>
</dbReference>
<proteinExistence type="predicted"/>
<organism evidence="2 3">
    <name type="scientific">Fusarium solani</name>
    <name type="common">Filamentous fungus</name>
    <dbReference type="NCBI Taxonomy" id="169388"/>
    <lineage>
        <taxon>Eukaryota</taxon>
        <taxon>Fungi</taxon>
        <taxon>Dikarya</taxon>
        <taxon>Ascomycota</taxon>
        <taxon>Pezizomycotina</taxon>
        <taxon>Sordariomycetes</taxon>
        <taxon>Hypocreomycetidae</taxon>
        <taxon>Hypocreales</taxon>
        <taxon>Nectriaceae</taxon>
        <taxon>Fusarium</taxon>
        <taxon>Fusarium solani species complex</taxon>
    </lineage>
</organism>
<dbReference type="OrthoDB" id="5428863at2759"/>
<gene>
    <name evidence="2" type="ORF">B0J15DRAFT_569027</name>
</gene>
<dbReference type="PANTHER" id="PTHR33112">
    <property type="entry name" value="DOMAIN PROTEIN, PUTATIVE-RELATED"/>
    <property type="match status" value="1"/>
</dbReference>
<dbReference type="Pfam" id="PF06985">
    <property type="entry name" value="HET"/>
    <property type="match status" value="1"/>
</dbReference>
<evidence type="ECO:0000259" key="1">
    <source>
        <dbReference type="Pfam" id="PF06985"/>
    </source>
</evidence>
<feature type="domain" description="Heterokaryon incompatibility" evidence="1">
    <location>
        <begin position="168"/>
        <end position="302"/>
    </location>
</feature>